<evidence type="ECO:0000256" key="1">
    <source>
        <dbReference type="SAM" id="MobiDB-lite"/>
    </source>
</evidence>
<dbReference type="InterPro" id="IPR021293">
    <property type="entry name" value="DUF2865"/>
</dbReference>
<protein>
    <recommendedName>
        <fullName evidence="4">DUF2865 domain-containing protein</fullName>
    </recommendedName>
</protein>
<dbReference type="OrthoDB" id="7850882at2"/>
<evidence type="ECO:0000313" key="3">
    <source>
        <dbReference type="Proteomes" id="UP000218288"/>
    </source>
</evidence>
<organism evidence="2 3">
    <name type="scientific">Methylorubrum populi</name>
    <dbReference type="NCBI Taxonomy" id="223967"/>
    <lineage>
        <taxon>Bacteria</taxon>
        <taxon>Pseudomonadati</taxon>
        <taxon>Pseudomonadota</taxon>
        <taxon>Alphaproteobacteria</taxon>
        <taxon>Hyphomicrobiales</taxon>
        <taxon>Methylobacteriaceae</taxon>
        <taxon>Methylorubrum</taxon>
    </lineage>
</organism>
<proteinExistence type="predicted"/>
<reference evidence="2 3" key="1">
    <citation type="journal article" date="2016" name="Genome Announc.">
        <title>Complete Genome Sequence of Methylobacterium populi P-1M, Isolated from Pink-Pigmented Household Biofilm.</title>
        <authorList>
            <person name="Morohoshi T."/>
            <person name="Ikeda T."/>
        </authorList>
    </citation>
    <scope>NUCLEOTIDE SEQUENCE [LARGE SCALE GENOMIC DNA]</scope>
    <source>
        <strain evidence="2 3">P-1M</strain>
    </source>
</reference>
<evidence type="ECO:0000313" key="2">
    <source>
        <dbReference type="EMBL" id="BAU91802.1"/>
    </source>
</evidence>
<name>A0A169R6J4_9HYPH</name>
<dbReference type="AlphaFoldDB" id="A0A169R6J4"/>
<dbReference type="Pfam" id="PF11064">
    <property type="entry name" value="DUF2865"/>
    <property type="match status" value="1"/>
</dbReference>
<gene>
    <name evidence="2" type="ORF">MPPM_3197</name>
</gene>
<dbReference type="Proteomes" id="UP000218288">
    <property type="component" value="Chromosome"/>
</dbReference>
<dbReference type="EMBL" id="AP014809">
    <property type="protein sequence ID" value="BAU91802.1"/>
    <property type="molecule type" value="Genomic_DNA"/>
</dbReference>
<accession>A0A169R6J4</accession>
<feature type="region of interest" description="Disordered" evidence="1">
    <location>
        <begin position="71"/>
        <end position="97"/>
    </location>
</feature>
<sequence length="347" mass="36569">MGFGKRKPGAWAARRTVRPSAAPRRRLVTTAVLGLLIGLCATSAATGVRASEGGLLHGLFQTIFGGGSAAPAPVASPAPKAPRRYASLPDTRRPAGHRLVQRTPRLDARPVRSGRRERAVTPVSFASAAVVAGTRTVCVRRCDGYVFPLGRLHARADLPVHAAACAAACPSAPTDLFTLAPGRSELEHAVGLDGRPYLRIASANLYRRTRVENCSCQPPGIAGPSMPLVDDRTLRAGDVIASEEGADLVAGLSRAGPRLVDYRAAALSPRGRGLIEERVGAMRRDAASAAFQEVLRAQRSGARRLRVAEAQNMKLRIDMAATDFAPVVASGGGFTQIRVVTPSPFGR</sequence>
<evidence type="ECO:0008006" key="4">
    <source>
        <dbReference type="Google" id="ProtNLM"/>
    </source>
</evidence>
<dbReference type="RefSeq" id="WP_096485862.1">
    <property type="nucleotide sequence ID" value="NZ_AP014809.1"/>
</dbReference>